<proteinExistence type="predicted"/>
<dbReference type="InterPro" id="IPR001584">
    <property type="entry name" value="Integrase_cat-core"/>
</dbReference>
<gene>
    <name evidence="2" type="ORF">CP49_22010</name>
</gene>
<dbReference type="Pfam" id="PF13683">
    <property type="entry name" value="rve_3"/>
    <property type="match status" value="1"/>
</dbReference>
<name>A0A0R3LUC3_9BRAD</name>
<dbReference type="GO" id="GO:0015074">
    <property type="term" value="P:DNA integration"/>
    <property type="evidence" value="ECO:0007669"/>
    <property type="project" value="InterPro"/>
</dbReference>
<dbReference type="AlphaFoldDB" id="A0A0R3LUC3"/>
<accession>A0A0R3LUC3</accession>
<evidence type="ECO:0000313" key="3">
    <source>
        <dbReference type="Proteomes" id="UP000051913"/>
    </source>
</evidence>
<keyword evidence="3" id="KW-1185">Reference proteome</keyword>
<dbReference type="PANTHER" id="PTHR47515:SF1">
    <property type="entry name" value="BLR2054 PROTEIN"/>
    <property type="match status" value="1"/>
</dbReference>
<protein>
    <recommendedName>
        <fullName evidence="1">Integrase catalytic domain-containing protein</fullName>
    </recommendedName>
</protein>
<dbReference type="EMBL" id="LLXX01000047">
    <property type="protein sequence ID" value="KRR10798.1"/>
    <property type="molecule type" value="Genomic_DNA"/>
</dbReference>
<dbReference type="Proteomes" id="UP000051913">
    <property type="component" value="Unassembled WGS sequence"/>
</dbReference>
<evidence type="ECO:0000259" key="1">
    <source>
        <dbReference type="Pfam" id="PF13683"/>
    </source>
</evidence>
<evidence type="ECO:0000313" key="2">
    <source>
        <dbReference type="EMBL" id="KRR10798.1"/>
    </source>
</evidence>
<reference evidence="2 3" key="1">
    <citation type="submission" date="2014-03" db="EMBL/GenBank/DDBJ databases">
        <title>Bradyrhizobium valentinum sp. nov., isolated from effective nodules of Lupinus mariae-josephae, a lupine endemic of basic-lime soils in Eastern Spain.</title>
        <authorList>
            <person name="Duran D."/>
            <person name="Rey L."/>
            <person name="Navarro A."/>
            <person name="Busquets A."/>
            <person name="Imperial J."/>
            <person name="Ruiz-Argueso T."/>
        </authorList>
    </citation>
    <scope>NUCLEOTIDE SEQUENCE [LARGE SCALE GENOMIC DNA]</scope>
    <source>
        <strain evidence="2 3">LmjM3</strain>
    </source>
</reference>
<comment type="caution">
    <text evidence="2">The sequence shown here is derived from an EMBL/GenBank/DDBJ whole genome shotgun (WGS) entry which is preliminary data.</text>
</comment>
<feature type="domain" description="Integrase catalytic" evidence="1">
    <location>
        <begin position="2"/>
        <end position="47"/>
    </location>
</feature>
<organism evidence="2 3">
    <name type="scientific">Bradyrhizobium valentinum</name>
    <dbReference type="NCBI Taxonomy" id="1518501"/>
    <lineage>
        <taxon>Bacteria</taxon>
        <taxon>Pseudomonadati</taxon>
        <taxon>Pseudomonadota</taxon>
        <taxon>Alphaproteobacteria</taxon>
        <taxon>Hyphomicrobiales</taxon>
        <taxon>Nitrobacteraceae</taxon>
        <taxon>Bradyrhizobium</taxon>
    </lineage>
</organism>
<dbReference type="PANTHER" id="PTHR47515">
    <property type="entry name" value="LOW CALCIUM RESPONSE LOCUS PROTEIN T"/>
    <property type="match status" value="1"/>
</dbReference>
<sequence length="134" mass="15021">MPAKPTQNTSIESFNARVRDELLNETLFTSLAQVRAMLAAWKHDYNNAGRTLANLTLASMPVDVRKGAPWAPVPFECIVFFAKWDNFCSRFEPTAVRFPGGIQPVDSAHLSLPMPMASVASRLRWLWRCSARSP</sequence>